<gene>
    <name evidence="1" type="ORF">PBS001_LOCUS1069</name>
</gene>
<proteinExistence type="predicted"/>
<evidence type="ECO:0000313" key="1">
    <source>
        <dbReference type="EMBL" id="CAH0514310.1"/>
    </source>
</evidence>
<dbReference type="EMBL" id="CAKLCB010000065">
    <property type="protein sequence ID" value="CAH0514310.1"/>
    <property type="molecule type" value="Genomic_DNA"/>
</dbReference>
<dbReference type="Proteomes" id="UP001158986">
    <property type="component" value="Unassembled WGS sequence"/>
</dbReference>
<reference evidence="1 2" key="1">
    <citation type="submission" date="2021-11" db="EMBL/GenBank/DDBJ databases">
        <authorList>
            <person name="Islam A."/>
            <person name="Islam S."/>
            <person name="Flora M.S."/>
            <person name="Rahman M."/>
            <person name="Ziaur R.M."/>
            <person name="Epstein J.H."/>
            <person name="Hassan M."/>
            <person name="Klassen M."/>
            <person name="Woodard K."/>
            <person name="Webb A."/>
            <person name="Webby R.J."/>
            <person name="El Zowalaty M.E."/>
        </authorList>
    </citation>
    <scope>NUCLEOTIDE SEQUENCE [LARGE SCALE GENOMIC DNA]</scope>
    <source>
        <strain evidence="1">Pbs1</strain>
    </source>
</reference>
<name>A0ABN8CMH0_9STRA</name>
<sequence>MKLYQAISLVAVAAQFSDASICSLLPKLNGWHIRSKKTFESSGQSTGLSNEVLHLTQDPGSASAIYEDAMVDIH</sequence>
<comment type="caution">
    <text evidence="1">The sequence shown here is derived from an EMBL/GenBank/DDBJ whole genome shotgun (WGS) entry which is preliminary data.</text>
</comment>
<accession>A0ABN8CMH0</accession>
<keyword evidence="2" id="KW-1185">Reference proteome</keyword>
<organism evidence="1 2">
    <name type="scientific">Peronospora belbahrii</name>
    <dbReference type="NCBI Taxonomy" id="622444"/>
    <lineage>
        <taxon>Eukaryota</taxon>
        <taxon>Sar</taxon>
        <taxon>Stramenopiles</taxon>
        <taxon>Oomycota</taxon>
        <taxon>Peronosporomycetes</taxon>
        <taxon>Peronosporales</taxon>
        <taxon>Peronosporaceae</taxon>
        <taxon>Peronospora</taxon>
    </lineage>
</organism>
<protein>
    <submittedName>
        <fullName evidence="1">Uncharacterized protein</fullName>
    </submittedName>
</protein>
<evidence type="ECO:0000313" key="2">
    <source>
        <dbReference type="Proteomes" id="UP001158986"/>
    </source>
</evidence>